<dbReference type="SMART" id="SM00530">
    <property type="entry name" value="HTH_XRE"/>
    <property type="match status" value="1"/>
</dbReference>
<protein>
    <recommendedName>
        <fullName evidence="2">HTH cro/C1-type domain-containing protein</fullName>
    </recommendedName>
</protein>
<dbReference type="InterPro" id="IPR010982">
    <property type="entry name" value="Lambda_DNA-bd_dom_sf"/>
</dbReference>
<organism evidence="3 4">
    <name type="scientific">Pseudomonas syringae pv. avii</name>
    <dbReference type="NCBI Taxonomy" id="663959"/>
    <lineage>
        <taxon>Bacteria</taxon>
        <taxon>Pseudomonadati</taxon>
        <taxon>Pseudomonadota</taxon>
        <taxon>Gammaproteobacteria</taxon>
        <taxon>Pseudomonadales</taxon>
        <taxon>Pseudomonadaceae</taxon>
        <taxon>Pseudomonas</taxon>
        <taxon>Pseudomonas syringae</taxon>
    </lineage>
</organism>
<dbReference type="PANTHER" id="PTHR43236">
    <property type="entry name" value="ANTITOXIN HIGA1"/>
    <property type="match status" value="1"/>
</dbReference>
<dbReference type="CDD" id="cd00093">
    <property type="entry name" value="HTH_XRE"/>
    <property type="match status" value="1"/>
</dbReference>
<dbReference type="InterPro" id="IPR010359">
    <property type="entry name" value="IrrE_HExxH"/>
</dbReference>
<dbReference type="GO" id="GO:0003677">
    <property type="term" value="F:DNA binding"/>
    <property type="evidence" value="ECO:0007669"/>
    <property type="project" value="InterPro"/>
</dbReference>
<gene>
    <name evidence="3" type="ORF">ALP29_100777</name>
</gene>
<accession>A0A2K4W464</accession>
<dbReference type="InterPro" id="IPR052345">
    <property type="entry name" value="Rad_response_metalloprotease"/>
</dbReference>
<dbReference type="Pfam" id="PF06114">
    <property type="entry name" value="Peptidase_M78"/>
    <property type="match status" value="1"/>
</dbReference>
<dbReference type="SUPFAM" id="SSF47413">
    <property type="entry name" value="lambda repressor-like DNA-binding domains"/>
    <property type="match status" value="1"/>
</dbReference>
<sequence>MFTGRRCLYTQIMERIQSINLARIDWCCADHGMTRDELAREIDIAPASFAKVMAGEAGLTFNQLRKLAAFLGRGTLFFMDPGPVNEAKVHSPQFRTLSNQKPELSHRLKLLIERVERQRAVFLALREELDPAEVVRFSPPDLAGLTIPAAASCVREWLGLSDRNYFDSYRQAIEARGLLVFRSNGYNGQWQIAKENPILGFSLYEPECPVIVVKKQDVDTRQCFTLMHELGHILLHRASSIDDEGDLYSADGEEREANAFAGHLLVPDRFLLSIRDNERPADVAEFDDWLQPQRRTWGVSGEMILRRLMDAGRLPNAAYAAYRQWSQQRVIPEKEGGSREHRNREPRHIFGDGYVRTVLEAMNARRITLAKASSYLDNLKISDLHKLERFYAGV</sequence>
<feature type="domain" description="HTH cro/C1-type" evidence="2">
    <location>
        <begin position="23"/>
        <end position="78"/>
    </location>
</feature>
<evidence type="ECO:0000259" key="2">
    <source>
        <dbReference type="SMART" id="SM00530"/>
    </source>
</evidence>
<comment type="caution">
    <text evidence="3">The sequence shown here is derived from an EMBL/GenBank/DDBJ whole genome shotgun (WGS) entry which is preliminary data.</text>
</comment>
<dbReference type="EMBL" id="RBUA01000394">
    <property type="protein sequence ID" value="RMU61652.1"/>
    <property type="molecule type" value="Genomic_DNA"/>
</dbReference>
<dbReference type="Proteomes" id="UP000280395">
    <property type="component" value="Unassembled WGS sequence"/>
</dbReference>
<dbReference type="Gene3D" id="1.10.10.2910">
    <property type="match status" value="1"/>
</dbReference>
<proteinExistence type="inferred from homology"/>
<dbReference type="Pfam" id="PF13443">
    <property type="entry name" value="HTH_26"/>
    <property type="match status" value="1"/>
</dbReference>
<evidence type="ECO:0000256" key="1">
    <source>
        <dbReference type="ARBA" id="ARBA00007227"/>
    </source>
</evidence>
<evidence type="ECO:0000313" key="3">
    <source>
        <dbReference type="EMBL" id="RMU61652.1"/>
    </source>
</evidence>
<dbReference type="PANTHER" id="PTHR43236:SF2">
    <property type="entry name" value="BLL0069 PROTEIN"/>
    <property type="match status" value="1"/>
</dbReference>
<evidence type="ECO:0000313" key="4">
    <source>
        <dbReference type="Proteomes" id="UP000280395"/>
    </source>
</evidence>
<reference evidence="3 4" key="1">
    <citation type="submission" date="2018-08" db="EMBL/GenBank/DDBJ databases">
        <title>Recombination of ecologically and evolutionarily significant loci maintains genetic cohesion in the Pseudomonas syringae species complex.</title>
        <authorList>
            <person name="Dillon M."/>
            <person name="Thakur S."/>
            <person name="Almeida R.N.D."/>
            <person name="Weir B.S."/>
            <person name="Guttman D.S."/>
        </authorList>
    </citation>
    <scope>NUCLEOTIDE SEQUENCE [LARGE SCALE GENOMIC DNA]</scope>
    <source>
        <strain evidence="3 4">ICMP 14479</strain>
    </source>
</reference>
<dbReference type="AlphaFoldDB" id="A0A2K4W464"/>
<dbReference type="InterPro" id="IPR001387">
    <property type="entry name" value="Cro/C1-type_HTH"/>
</dbReference>
<comment type="similarity">
    <text evidence="1">Belongs to the short-chain fatty acyl-CoA assimilation regulator (ScfR) family.</text>
</comment>
<name>A0A2K4W464_PSESX</name>